<dbReference type="SUPFAM" id="SSF58038">
    <property type="entry name" value="SNARE fusion complex"/>
    <property type="match status" value="1"/>
</dbReference>
<dbReference type="OrthoDB" id="18679at2759"/>
<dbReference type="AlphaFoldDB" id="A0A9N9EE42"/>
<feature type="region of interest" description="Disordered" evidence="1">
    <location>
        <begin position="1"/>
        <end position="93"/>
    </location>
</feature>
<keyword evidence="3" id="KW-1185">Reference proteome</keyword>
<evidence type="ECO:0000313" key="3">
    <source>
        <dbReference type="Proteomes" id="UP000789572"/>
    </source>
</evidence>
<organism evidence="2 3">
    <name type="scientific">Paraglomus occultum</name>
    <dbReference type="NCBI Taxonomy" id="144539"/>
    <lineage>
        <taxon>Eukaryota</taxon>
        <taxon>Fungi</taxon>
        <taxon>Fungi incertae sedis</taxon>
        <taxon>Mucoromycota</taxon>
        <taxon>Glomeromycotina</taxon>
        <taxon>Glomeromycetes</taxon>
        <taxon>Paraglomerales</taxon>
        <taxon>Paraglomeraceae</taxon>
        <taxon>Paraglomus</taxon>
    </lineage>
</organism>
<evidence type="ECO:0000313" key="2">
    <source>
        <dbReference type="EMBL" id="CAG8674820.1"/>
    </source>
</evidence>
<feature type="compositionally biased region" description="Low complexity" evidence="1">
    <location>
        <begin position="43"/>
        <end position="55"/>
    </location>
</feature>
<name>A0A9N9EE42_9GLOM</name>
<proteinExistence type="predicted"/>
<accession>A0A9N9EE42</accession>
<gene>
    <name evidence="2" type="ORF">POCULU_LOCUS11174</name>
</gene>
<dbReference type="Proteomes" id="UP000789572">
    <property type="component" value="Unassembled WGS sequence"/>
</dbReference>
<dbReference type="Gene3D" id="1.20.5.110">
    <property type="match status" value="1"/>
</dbReference>
<reference evidence="2" key="1">
    <citation type="submission" date="2021-06" db="EMBL/GenBank/DDBJ databases">
        <authorList>
            <person name="Kallberg Y."/>
            <person name="Tangrot J."/>
            <person name="Rosling A."/>
        </authorList>
    </citation>
    <scope>NUCLEOTIDE SEQUENCE</scope>
    <source>
        <strain evidence="2">IA702</strain>
    </source>
</reference>
<feature type="compositionally biased region" description="Pro residues" evidence="1">
    <location>
        <begin position="31"/>
        <end position="42"/>
    </location>
</feature>
<feature type="compositionally biased region" description="Gly residues" evidence="1">
    <location>
        <begin position="56"/>
        <end position="72"/>
    </location>
</feature>
<dbReference type="EMBL" id="CAJVPJ010007311">
    <property type="protein sequence ID" value="CAG8674820.1"/>
    <property type="molecule type" value="Genomic_DNA"/>
</dbReference>
<evidence type="ECO:0000256" key="1">
    <source>
        <dbReference type="SAM" id="MobiDB-lite"/>
    </source>
</evidence>
<feature type="compositionally biased region" description="Low complexity" evidence="1">
    <location>
        <begin position="73"/>
        <end position="82"/>
    </location>
</feature>
<comment type="caution">
    <text evidence="2">The sequence shown here is derived from an EMBL/GenBank/DDBJ whole genome shotgun (WGS) entry which is preliminary data.</text>
</comment>
<feature type="non-terminal residue" evidence="2">
    <location>
        <position position="132"/>
    </location>
</feature>
<protein>
    <submittedName>
        <fullName evidence="2">9790_t:CDS:1</fullName>
    </submittedName>
</protein>
<sequence>MDDYRRYRQKPQQDPNAARNELFGGPQRQPNYPPPGQYPPPSQYGGAPQNPYGQNPYGGYGQNPYGGGGYPPQGGYSPYGQQRTEEEEVDEIKTQIRQTKLDSLQSTHNSLAAIQRAEQSAQITLNKLGEQS</sequence>